<comment type="subcellular location">
    <subcellularLocation>
        <location evidence="9">Cytoplasm</location>
    </subcellularLocation>
</comment>
<comment type="function">
    <text evidence="9">Catalyzes the phosphorylation of ribose at O-5 in a reaction requiring ATP and magnesium. The resulting D-ribose-5-phosphate can then be used either for sythesis of nucleotides, histidine, and tryptophan, or as a component of the pentose phosphate pathway.</text>
</comment>
<dbReference type="Pfam" id="PF00294">
    <property type="entry name" value="PfkB"/>
    <property type="match status" value="1"/>
</dbReference>
<feature type="binding site" evidence="9">
    <location>
        <position position="273"/>
    </location>
    <ligand>
        <name>ATP</name>
        <dbReference type="ChEBI" id="CHEBI:30616"/>
    </ligand>
</feature>
<dbReference type="PRINTS" id="PR00990">
    <property type="entry name" value="RIBOKINASE"/>
</dbReference>
<feature type="binding site" evidence="9">
    <location>
        <begin position="248"/>
        <end position="249"/>
    </location>
    <ligand>
        <name>ATP</name>
        <dbReference type="ChEBI" id="CHEBI:30616"/>
    </ligand>
</feature>
<keyword evidence="3 9" id="KW-0547">Nucleotide-binding</keyword>
<evidence type="ECO:0000256" key="2">
    <source>
        <dbReference type="ARBA" id="ARBA00022723"/>
    </source>
</evidence>
<dbReference type="EMBL" id="LWQS01000043">
    <property type="protein sequence ID" value="OAN46520.1"/>
    <property type="molecule type" value="Genomic_DNA"/>
</dbReference>
<evidence type="ECO:0000256" key="6">
    <source>
        <dbReference type="ARBA" id="ARBA00022842"/>
    </source>
</evidence>
<feature type="binding site" evidence="9">
    <location>
        <position position="282"/>
    </location>
    <ligand>
        <name>K(+)</name>
        <dbReference type="ChEBI" id="CHEBI:29103"/>
    </ligand>
</feature>
<feature type="binding site" evidence="9">
    <location>
        <position position="243"/>
    </location>
    <ligand>
        <name>K(+)</name>
        <dbReference type="ChEBI" id="CHEBI:29103"/>
    </ligand>
</feature>
<evidence type="ECO:0000313" key="12">
    <source>
        <dbReference type="EMBL" id="OAN46520.1"/>
    </source>
</evidence>
<dbReference type="Gene3D" id="3.40.1190.20">
    <property type="match status" value="1"/>
</dbReference>
<evidence type="ECO:0000256" key="9">
    <source>
        <dbReference type="HAMAP-Rule" id="MF_01987"/>
    </source>
</evidence>
<gene>
    <name evidence="9" type="primary">rbsK</name>
    <name evidence="12" type="ORF">A6A03_12025</name>
</gene>
<keyword evidence="7 9" id="KW-0630">Potassium</keyword>
<dbReference type="SUPFAM" id="SSF53613">
    <property type="entry name" value="Ribokinase-like"/>
    <property type="match status" value="1"/>
</dbReference>
<evidence type="ECO:0000256" key="3">
    <source>
        <dbReference type="ARBA" id="ARBA00022741"/>
    </source>
</evidence>
<comment type="caution">
    <text evidence="12">The sequence shown here is derived from an EMBL/GenBank/DDBJ whole genome shotgun (WGS) entry which is preliminary data.</text>
</comment>
<keyword evidence="1 9" id="KW-0808">Transferase</keyword>
<proteinExistence type="inferred from homology"/>
<evidence type="ECO:0000256" key="1">
    <source>
        <dbReference type="ARBA" id="ARBA00022679"/>
    </source>
</evidence>
<dbReference type="GO" id="GO:0019303">
    <property type="term" value="P:D-ribose catabolic process"/>
    <property type="evidence" value="ECO:0007669"/>
    <property type="project" value="UniProtKB-UniRule"/>
</dbReference>
<dbReference type="InterPro" id="IPR017583">
    <property type="entry name" value="Tagatose/fructose_Pkinase"/>
</dbReference>
<dbReference type="STRING" id="1707952.A6A03_12025"/>
<feature type="binding site" evidence="9">
    <location>
        <position position="249"/>
    </location>
    <ligand>
        <name>substrate</name>
    </ligand>
</feature>
<accession>A0A178MCJ2</accession>
<feature type="binding site" evidence="9">
    <location>
        <position position="185"/>
    </location>
    <ligand>
        <name>ATP</name>
        <dbReference type="ChEBI" id="CHEBI:30616"/>
    </ligand>
</feature>
<protein>
    <recommendedName>
        <fullName evidence="9 10">Ribokinase</fullName>
        <shortName evidence="9">RK</shortName>
        <ecNumber evidence="9 10">2.7.1.15</ecNumber>
    </recommendedName>
</protein>
<dbReference type="PIRSF" id="PIRSF000535">
    <property type="entry name" value="1PFK/6PFK/LacC"/>
    <property type="match status" value="1"/>
</dbReference>
<feature type="binding site" evidence="9">
    <location>
        <begin position="217"/>
        <end position="222"/>
    </location>
    <ligand>
        <name>ATP</name>
        <dbReference type="ChEBI" id="CHEBI:30616"/>
    </ligand>
</feature>
<keyword evidence="5 9" id="KW-0067">ATP-binding</keyword>
<evidence type="ECO:0000259" key="11">
    <source>
        <dbReference type="Pfam" id="PF00294"/>
    </source>
</evidence>
<evidence type="ECO:0000256" key="4">
    <source>
        <dbReference type="ARBA" id="ARBA00022777"/>
    </source>
</evidence>
<organism evidence="12 13">
    <name type="scientific">Chloroflexus islandicus</name>
    <dbReference type="NCBI Taxonomy" id="1707952"/>
    <lineage>
        <taxon>Bacteria</taxon>
        <taxon>Bacillati</taxon>
        <taxon>Chloroflexota</taxon>
        <taxon>Chloroflexia</taxon>
        <taxon>Chloroflexales</taxon>
        <taxon>Chloroflexineae</taxon>
        <taxon>Chloroflexaceae</taxon>
        <taxon>Chloroflexus</taxon>
    </lineage>
</organism>
<feature type="binding site" evidence="9">
    <location>
        <begin position="40"/>
        <end position="44"/>
    </location>
    <ligand>
        <name>substrate</name>
    </ligand>
</feature>
<dbReference type="PANTHER" id="PTHR10584:SF166">
    <property type="entry name" value="RIBOKINASE"/>
    <property type="match status" value="1"/>
</dbReference>
<dbReference type="InterPro" id="IPR011611">
    <property type="entry name" value="PfkB_dom"/>
</dbReference>
<evidence type="ECO:0000313" key="13">
    <source>
        <dbReference type="Proteomes" id="UP000078287"/>
    </source>
</evidence>
<feature type="binding site" evidence="9">
    <location>
        <position position="245"/>
    </location>
    <ligand>
        <name>K(+)</name>
        <dbReference type="ChEBI" id="CHEBI:29103"/>
    </ligand>
</feature>
<dbReference type="GO" id="GO:0004747">
    <property type="term" value="F:ribokinase activity"/>
    <property type="evidence" value="ECO:0007669"/>
    <property type="project" value="UniProtKB-UniRule"/>
</dbReference>
<dbReference type="RefSeq" id="WP_066785552.1">
    <property type="nucleotide sequence ID" value="NZ_LWQS01000043.1"/>
</dbReference>
<evidence type="ECO:0000256" key="8">
    <source>
        <dbReference type="ARBA" id="ARBA00023277"/>
    </source>
</evidence>
<dbReference type="GO" id="GO:0005524">
    <property type="term" value="F:ATP binding"/>
    <property type="evidence" value="ECO:0007669"/>
    <property type="project" value="UniProtKB-UniRule"/>
</dbReference>
<dbReference type="GO" id="GO:0005829">
    <property type="term" value="C:cytosol"/>
    <property type="evidence" value="ECO:0007669"/>
    <property type="project" value="TreeGrafter"/>
</dbReference>
<keyword evidence="6 9" id="KW-0460">Magnesium</keyword>
<feature type="binding site" evidence="9">
    <location>
        <begin position="12"/>
        <end position="14"/>
    </location>
    <ligand>
        <name>substrate</name>
    </ligand>
</feature>
<dbReference type="GO" id="GO:0046872">
    <property type="term" value="F:metal ion binding"/>
    <property type="evidence" value="ECO:0007669"/>
    <property type="project" value="UniProtKB-KW"/>
</dbReference>
<dbReference type="HAMAP" id="MF_01987">
    <property type="entry name" value="Ribokinase"/>
    <property type="match status" value="1"/>
</dbReference>
<dbReference type="OrthoDB" id="9775849at2"/>
<dbReference type="InterPro" id="IPR011877">
    <property type="entry name" value="Ribokinase"/>
</dbReference>
<dbReference type="InterPro" id="IPR002139">
    <property type="entry name" value="Ribo/fructo_kinase"/>
</dbReference>
<keyword evidence="2 9" id="KW-0479">Metal-binding</keyword>
<feature type="active site" description="Proton acceptor" evidence="9">
    <location>
        <position position="249"/>
    </location>
</feature>
<comment type="catalytic activity">
    <reaction evidence="9">
        <text>D-ribose + ATP = D-ribose 5-phosphate + ADP + H(+)</text>
        <dbReference type="Rhea" id="RHEA:13697"/>
        <dbReference type="ChEBI" id="CHEBI:15378"/>
        <dbReference type="ChEBI" id="CHEBI:30616"/>
        <dbReference type="ChEBI" id="CHEBI:47013"/>
        <dbReference type="ChEBI" id="CHEBI:78346"/>
        <dbReference type="ChEBI" id="CHEBI:456216"/>
        <dbReference type="EC" id="2.7.1.15"/>
    </reaction>
</comment>
<evidence type="ECO:0000256" key="5">
    <source>
        <dbReference type="ARBA" id="ARBA00022840"/>
    </source>
</evidence>
<comment type="similarity">
    <text evidence="9">Belongs to the carbohydrate kinase PfkB family. Ribokinase subfamily.</text>
</comment>
<dbReference type="InterPro" id="IPR029056">
    <property type="entry name" value="Ribokinase-like"/>
</dbReference>
<sequence>MTPTIIVVGSLNMDLVVRAPRHPQPGETLIGSDFQTFPGGKGANQAVAAARLGARVRMIGRVGVDAFGEALLAAAQNDGVDTTFVQRDPDHPTGVALITLDAHGQNTIVVAPGANMQVREADVERAEAVFAGADALLMPLECPLEAVMAATRLARKYGVKVILNPAPARPLPAELLAQLDYLAPNQPELQTLAEGEPDVAAAIAKLRQQGVQNVVVTLGEAGALLVSDDQSVQLPAFQVPVVDTVAAGDAFVAAFCVALAEGKPPREAVRWGNAAGALAVTRAGAQPSLPSRVEVVRLLEVQVI</sequence>
<evidence type="ECO:0000256" key="7">
    <source>
        <dbReference type="ARBA" id="ARBA00022958"/>
    </source>
</evidence>
<dbReference type="PANTHER" id="PTHR10584">
    <property type="entry name" value="SUGAR KINASE"/>
    <property type="match status" value="1"/>
</dbReference>
<comment type="caution">
    <text evidence="9">Lacks conserved residue(s) required for the propagation of feature annotation.</text>
</comment>
<keyword evidence="4 9" id="KW-0418">Kinase</keyword>
<feature type="domain" description="Carbohydrate kinase PfkB" evidence="11">
    <location>
        <begin position="5"/>
        <end position="291"/>
    </location>
</feature>
<comment type="cofactor">
    <cofactor evidence="9">
        <name>Mg(2+)</name>
        <dbReference type="ChEBI" id="CHEBI:18420"/>
    </cofactor>
    <text evidence="9">Requires a divalent cation, most likely magnesium in vivo, as an electrophilic catalyst to aid phosphoryl group transfer. It is the chelate of the metal and the nucleotide that is the actual substrate.</text>
</comment>
<dbReference type="Proteomes" id="UP000078287">
    <property type="component" value="Unassembled WGS sequence"/>
</dbReference>
<keyword evidence="9" id="KW-0963">Cytoplasm</keyword>
<dbReference type="CDD" id="cd01174">
    <property type="entry name" value="ribokinase"/>
    <property type="match status" value="1"/>
</dbReference>
<dbReference type="EC" id="2.7.1.15" evidence="9 10"/>
<keyword evidence="8 9" id="KW-0119">Carbohydrate metabolism</keyword>
<feature type="binding site" evidence="9">
    <location>
        <position position="284"/>
    </location>
    <ligand>
        <name>K(+)</name>
        <dbReference type="ChEBI" id="CHEBI:29103"/>
    </ligand>
</feature>
<dbReference type="UniPathway" id="UPA00916">
    <property type="reaction ID" value="UER00889"/>
</dbReference>
<dbReference type="AlphaFoldDB" id="A0A178MCJ2"/>
<name>A0A178MCJ2_9CHLR</name>
<feature type="binding site" evidence="9">
    <location>
        <position position="141"/>
    </location>
    <ligand>
        <name>substrate</name>
    </ligand>
</feature>
<evidence type="ECO:0000256" key="10">
    <source>
        <dbReference type="NCBIfam" id="TIGR02152"/>
    </source>
</evidence>
<comment type="pathway">
    <text evidence="9">Carbohydrate metabolism; D-ribose degradation; D-ribose 5-phosphate from beta-D-ribopyranose: step 2/2.</text>
</comment>
<comment type="activity regulation">
    <text evidence="9">Activated by a monovalent cation that binds near, but not in, the active site. The most likely occupant of the site in vivo is potassium. Ion binding induces a conformational change that may alter substrate affinity.</text>
</comment>
<comment type="subunit">
    <text evidence="9">Homodimer.</text>
</comment>
<keyword evidence="13" id="KW-1185">Reference proteome</keyword>
<reference evidence="12 13" key="1">
    <citation type="submission" date="2016-04" db="EMBL/GenBank/DDBJ databases">
        <title>Chloroflexus islandicus sp. nov., a thermophilic filamentous anoxygenic phototrophic bacterium from geyser Strokkur (Iceland).</title>
        <authorList>
            <person name="Gaisin V.A."/>
            <person name="Kalashnikov A.M."/>
            <person name="Sukhacheva M.V."/>
            <person name="Grouzdev D.S."/>
            <person name="Ivanov T.M."/>
            <person name="Kuznetsov B."/>
            <person name="Gorlenko V.M."/>
        </authorList>
    </citation>
    <scope>NUCLEOTIDE SEQUENCE [LARGE SCALE GENOMIC DNA]</scope>
    <source>
        <strain evidence="13">isl-2</strain>
    </source>
</reference>
<feature type="binding site" evidence="9">
    <location>
        <position position="288"/>
    </location>
    <ligand>
        <name>K(+)</name>
        <dbReference type="ChEBI" id="CHEBI:29103"/>
    </ligand>
</feature>
<feature type="binding site" evidence="9">
    <location>
        <position position="279"/>
    </location>
    <ligand>
        <name>K(+)</name>
        <dbReference type="ChEBI" id="CHEBI:29103"/>
    </ligand>
</feature>
<dbReference type="NCBIfam" id="TIGR02152">
    <property type="entry name" value="D_ribokin_bact"/>
    <property type="match status" value="1"/>
</dbReference>